<sequence>MFVQHLQFAYPKSRALLHDVTFTLQPNKLNVLIGMNGSGKTTLFDCMTGALRPQAGDIALPDQSDILYLTQSIYYSDELKGKDVAYFIGRLAQLTDFKKQTTYSASLQSRREIDLFHHLWQMKVGKMSAGEKKWLFVTLLTTIPRALYMFDEPTSGVDPATRLHIMRRFEKLIADGRTCLFSTHQLHDLLHTDAHVIFLHDGSIVYEGDFQDWLQTFQTSDPDVAFTKMLDLATEPERANTMP</sequence>
<dbReference type="InterPro" id="IPR003439">
    <property type="entry name" value="ABC_transporter-like_ATP-bd"/>
</dbReference>
<keyword evidence="1" id="KW-0813">Transport</keyword>
<dbReference type="Pfam" id="PF00005">
    <property type="entry name" value="ABC_tran"/>
    <property type="match status" value="1"/>
</dbReference>
<dbReference type="PANTHER" id="PTHR42939">
    <property type="entry name" value="ABC TRANSPORTER ATP-BINDING PROTEIN ALBC-RELATED"/>
    <property type="match status" value="1"/>
</dbReference>
<keyword evidence="2" id="KW-0547">Nucleotide-binding</keyword>
<evidence type="ECO:0000313" key="5">
    <source>
        <dbReference type="EMBL" id="OAN15416.1"/>
    </source>
</evidence>
<dbReference type="PROSITE" id="PS50893">
    <property type="entry name" value="ABC_TRANSPORTER_2"/>
    <property type="match status" value="1"/>
</dbReference>
<dbReference type="InterPro" id="IPR027417">
    <property type="entry name" value="P-loop_NTPase"/>
</dbReference>
<organism evidence="5 6">
    <name type="scientific">Exiguobacterium undae</name>
    <dbReference type="NCBI Taxonomy" id="169177"/>
    <lineage>
        <taxon>Bacteria</taxon>
        <taxon>Bacillati</taxon>
        <taxon>Bacillota</taxon>
        <taxon>Bacilli</taxon>
        <taxon>Bacillales</taxon>
        <taxon>Bacillales Family XII. Incertae Sedis</taxon>
        <taxon>Exiguobacterium</taxon>
    </lineage>
</organism>
<dbReference type="RefSeq" id="WP_028106252.1">
    <property type="nucleotide sequence ID" value="NZ_LVVL01000001.1"/>
</dbReference>
<evidence type="ECO:0000256" key="2">
    <source>
        <dbReference type="ARBA" id="ARBA00022741"/>
    </source>
</evidence>
<dbReference type="PANTHER" id="PTHR42939:SF1">
    <property type="entry name" value="ABC TRANSPORTER ATP-BINDING PROTEIN ALBC-RELATED"/>
    <property type="match status" value="1"/>
</dbReference>
<evidence type="ECO:0000256" key="1">
    <source>
        <dbReference type="ARBA" id="ARBA00022448"/>
    </source>
</evidence>
<dbReference type="SUPFAM" id="SSF52540">
    <property type="entry name" value="P-loop containing nucleoside triphosphate hydrolases"/>
    <property type="match status" value="1"/>
</dbReference>
<reference evidence="5 6" key="1">
    <citation type="submission" date="2016-03" db="EMBL/GenBank/DDBJ databases">
        <authorList>
            <person name="Cho S.-Y."/>
            <person name="Lim S."/>
            <person name="Kim H."/>
            <person name="Soh E.H."/>
            <person name="Moon J.S."/>
        </authorList>
    </citation>
    <scope>NUCLEOTIDE SEQUENCE [LARGE SCALE GENOMIC DNA]</scope>
    <source>
        <strain evidence="5 6">KCTC 3810</strain>
    </source>
</reference>
<dbReference type="Proteomes" id="UP000078447">
    <property type="component" value="Unassembled WGS sequence"/>
</dbReference>
<proteinExistence type="predicted"/>
<gene>
    <name evidence="5" type="ORF">A3783_05630</name>
</gene>
<evidence type="ECO:0000256" key="3">
    <source>
        <dbReference type="ARBA" id="ARBA00022840"/>
    </source>
</evidence>
<name>A0ABX2VAZ5_9BACL</name>
<accession>A0ABX2VAZ5</accession>
<feature type="domain" description="ABC transporter" evidence="4">
    <location>
        <begin position="1"/>
        <end position="226"/>
    </location>
</feature>
<keyword evidence="3" id="KW-0067">ATP-binding</keyword>
<dbReference type="InterPro" id="IPR051782">
    <property type="entry name" value="ABC_Transporter_VariousFunc"/>
</dbReference>
<evidence type="ECO:0000313" key="6">
    <source>
        <dbReference type="Proteomes" id="UP000078447"/>
    </source>
</evidence>
<dbReference type="Gene3D" id="3.40.50.300">
    <property type="entry name" value="P-loop containing nucleotide triphosphate hydrolases"/>
    <property type="match status" value="1"/>
</dbReference>
<comment type="caution">
    <text evidence="5">The sequence shown here is derived from an EMBL/GenBank/DDBJ whole genome shotgun (WGS) entry which is preliminary data.</text>
</comment>
<protein>
    <submittedName>
        <fullName evidence="5">ABC transporter</fullName>
    </submittedName>
</protein>
<evidence type="ECO:0000259" key="4">
    <source>
        <dbReference type="PROSITE" id="PS50893"/>
    </source>
</evidence>
<keyword evidence="6" id="KW-1185">Reference proteome</keyword>
<dbReference type="EMBL" id="LVVL01000001">
    <property type="protein sequence ID" value="OAN15416.1"/>
    <property type="molecule type" value="Genomic_DNA"/>
</dbReference>